<dbReference type="Proteomes" id="UP000072189">
    <property type="component" value="Unassembled WGS sequence"/>
</dbReference>
<proteinExistence type="predicted"/>
<dbReference type="InterPro" id="IPR025159">
    <property type="entry name" value="AbiEi_N"/>
</dbReference>
<comment type="caution">
    <text evidence="3">The sequence shown here is derived from an EMBL/GenBank/DDBJ whole genome shotgun (WGS) entry which is preliminary data.</text>
</comment>
<accession>A0A147F280</accession>
<gene>
    <name evidence="3" type="ORF">RSA3_18105</name>
</gene>
<sequence length="271" mass="30090">MCHTSSVRTRAELLATGMTRRAIDRALRAGSLIRLRRGVYADADACEPVIRAALLGGPPACVSAARHHGLWVLADPEPLHVGLKPRGHRRADGEVSHWDRDTVDAFGLPAVAQTLRQVLRCRGVEEFLVALESALHQNKIQDADLTWLEAHTNAAGREAIAFARRDAESGLETLVRWRLRHWGIDVRTQQGVVSVGRVDLLIGERLIVEVDGAENHAAPDHRHRDLVRDAHAAAWGFVTLRFDYAMVVHDWPTVELAIRAHVDRGLHRAQS</sequence>
<dbReference type="AlphaFoldDB" id="A0A147F280"/>
<dbReference type="InterPro" id="IPR011335">
    <property type="entry name" value="Restrct_endonuc-II-like"/>
</dbReference>
<dbReference type="Pfam" id="PF13338">
    <property type="entry name" value="AbiEi_4"/>
    <property type="match status" value="1"/>
</dbReference>
<evidence type="ECO:0000313" key="3">
    <source>
        <dbReference type="EMBL" id="KTS04199.1"/>
    </source>
</evidence>
<dbReference type="RefSeq" id="WP_058615298.1">
    <property type="nucleotide sequence ID" value="NZ_LDRV01000169.1"/>
</dbReference>
<evidence type="ECO:0000259" key="2">
    <source>
        <dbReference type="Pfam" id="PF13338"/>
    </source>
</evidence>
<dbReference type="SUPFAM" id="SSF52980">
    <property type="entry name" value="Restriction endonuclease-like"/>
    <property type="match status" value="1"/>
</dbReference>
<organism evidence="3 4">
    <name type="scientific">Microbacterium testaceum</name>
    <name type="common">Aureobacterium testaceum</name>
    <name type="synonym">Brevibacterium testaceum</name>
    <dbReference type="NCBI Taxonomy" id="2033"/>
    <lineage>
        <taxon>Bacteria</taxon>
        <taxon>Bacillati</taxon>
        <taxon>Actinomycetota</taxon>
        <taxon>Actinomycetes</taxon>
        <taxon>Micrococcales</taxon>
        <taxon>Microbacteriaceae</taxon>
        <taxon>Microbacterium</taxon>
    </lineage>
</organism>
<evidence type="ECO:0000259" key="1">
    <source>
        <dbReference type="Pfam" id="PF04480"/>
    </source>
</evidence>
<name>A0A147F280_MICTE</name>
<dbReference type="EMBL" id="LDRV01000169">
    <property type="protein sequence ID" value="KTS04199.1"/>
    <property type="molecule type" value="Genomic_DNA"/>
</dbReference>
<dbReference type="InterPro" id="IPR007569">
    <property type="entry name" value="DUF559"/>
</dbReference>
<protein>
    <submittedName>
        <fullName evidence="3">Uncharacterized protein</fullName>
    </submittedName>
</protein>
<feature type="domain" description="AbiEi antitoxin N-terminal" evidence="2">
    <location>
        <begin position="9"/>
        <end position="41"/>
    </location>
</feature>
<evidence type="ECO:0000313" key="4">
    <source>
        <dbReference type="Proteomes" id="UP000072189"/>
    </source>
</evidence>
<dbReference type="Gene3D" id="3.40.960.10">
    <property type="entry name" value="VSR Endonuclease"/>
    <property type="match status" value="1"/>
</dbReference>
<reference evidence="3 4" key="1">
    <citation type="journal article" date="2016" name="Front. Microbiol.">
        <title>Genomic Resource of Rice Seed Associated Bacteria.</title>
        <authorList>
            <person name="Midha S."/>
            <person name="Bansal K."/>
            <person name="Sharma S."/>
            <person name="Kumar N."/>
            <person name="Patil P.P."/>
            <person name="Chaudhry V."/>
            <person name="Patil P.B."/>
        </authorList>
    </citation>
    <scope>NUCLEOTIDE SEQUENCE [LARGE SCALE GENOMIC DNA]</scope>
    <source>
        <strain evidence="3 4">RSA3</strain>
    </source>
</reference>
<dbReference type="Pfam" id="PF04480">
    <property type="entry name" value="DUF559"/>
    <property type="match status" value="1"/>
</dbReference>
<feature type="domain" description="DUF559" evidence="1">
    <location>
        <begin position="183"/>
        <end position="259"/>
    </location>
</feature>
<dbReference type="PATRIC" id="fig|2033.7.peg.1014"/>